<dbReference type="PATRIC" id="fig|411473.3.peg.1893"/>
<dbReference type="InterPro" id="IPR001107">
    <property type="entry name" value="Band_7"/>
</dbReference>
<feature type="coiled-coil region" evidence="1">
    <location>
        <begin position="178"/>
        <end position="245"/>
    </location>
</feature>
<dbReference type="STRING" id="411473.RUMCAL_02282"/>
<dbReference type="GO" id="GO:0016020">
    <property type="term" value="C:membrane"/>
    <property type="evidence" value="ECO:0007669"/>
    <property type="project" value="InterPro"/>
</dbReference>
<dbReference type="PRINTS" id="PR00679">
    <property type="entry name" value="PROHIBITIN"/>
</dbReference>
<dbReference type="Gene3D" id="3.30.479.30">
    <property type="entry name" value="Band 7 domain"/>
    <property type="match status" value="1"/>
</dbReference>
<dbReference type="OrthoDB" id="9812991at2"/>
<dbReference type="Pfam" id="PF01145">
    <property type="entry name" value="Band_7"/>
    <property type="match status" value="1"/>
</dbReference>
<evidence type="ECO:0000313" key="3">
    <source>
        <dbReference type="EMBL" id="ERJ93289.1"/>
    </source>
</evidence>
<dbReference type="CDD" id="cd03401">
    <property type="entry name" value="SPFH_prohibitin"/>
    <property type="match status" value="1"/>
</dbReference>
<dbReference type="SMART" id="SM00244">
    <property type="entry name" value="PHB"/>
    <property type="match status" value="1"/>
</dbReference>
<reference evidence="3 4" key="1">
    <citation type="submission" date="2013-07" db="EMBL/GenBank/DDBJ databases">
        <authorList>
            <person name="Weinstock G."/>
            <person name="Sodergren E."/>
            <person name="Wylie T."/>
            <person name="Fulton L."/>
            <person name="Fulton R."/>
            <person name="Fronick C."/>
            <person name="O'Laughlin M."/>
            <person name="Godfrey J."/>
            <person name="Miner T."/>
            <person name="Herter B."/>
            <person name="Appelbaum E."/>
            <person name="Cordes M."/>
            <person name="Lek S."/>
            <person name="Wollam A."/>
            <person name="Pepin K.H."/>
            <person name="Palsikar V.B."/>
            <person name="Mitreva M."/>
            <person name="Wilson R.K."/>
        </authorList>
    </citation>
    <scope>NUCLEOTIDE SEQUENCE [LARGE SCALE GENOMIC DNA]</scope>
    <source>
        <strain evidence="3 4">ATCC 27760</strain>
    </source>
</reference>
<dbReference type="HOGENOM" id="CLU_047969_1_2_9"/>
<sequence length="289" mass="31224">MKNNKLRNGILIGAVVLLALIAGTSAVTIVPAGHTGVIVTMGKVSDRVLSEGMHLKVPFAQQIVMMNNKIQKTEIDSNGVSKDLQTVSSGVAINYHINKDDSAKIYQSIGEGYADTVLQPAIQESMKAITAQYTAEELITKRSAVGEEIGATLAEKVQEYGILIDKFNIINFDFSEEFNAAIEQKQVAEQNKLRAETEKEQKVIEAQADAEQKVIAAKAEADAIRQKAEAEAEANEKINASLNENVLKYQQIEKWNGEYPNVVSSDSSILVDASSGKAASTQPAENAGE</sequence>
<evidence type="ECO:0000259" key="2">
    <source>
        <dbReference type="SMART" id="SM00244"/>
    </source>
</evidence>
<dbReference type="InterPro" id="IPR036013">
    <property type="entry name" value="Band_7/SPFH_dom_sf"/>
</dbReference>
<dbReference type="PANTHER" id="PTHR23222:SF0">
    <property type="entry name" value="PROHIBITIN 1"/>
    <property type="match status" value="1"/>
</dbReference>
<accession>U2LUZ1</accession>
<dbReference type="PANTHER" id="PTHR23222">
    <property type="entry name" value="PROHIBITIN"/>
    <property type="match status" value="1"/>
</dbReference>
<dbReference type="InterPro" id="IPR000163">
    <property type="entry name" value="Prohibitin"/>
</dbReference>
<organism evidence="3 4">
    <name type="scientific">Ruminococcus callidus ATCC 27760</name>
    <dbReference type="NCBI Taxonomy" id="411473"/>
    <lineage>
        <taxon>Bacteria</taxon>
        <taxon>Bacillati</taxon>
        <taxon>Bacillota</taxon>
        <taxon>Clostridia</taxon>
        <taxon>Eubacteriales</taxon>
        <taxon>Oscillospiraceae</taxon>
        <taxon>Ruminococcus</taxon>
    </lineage>
</organism>
<dbReference type="Proteomes" id="UP000016662">
    <property type="component" value="Unassembled WGS sequence"/>
</dbReference>
<keyword evidence="1" id="KW-0175">Coiled coil</keyword>
<protein>
    <submittedName>
        <fullName evidence="3">SPFH/Band 7/PHB domain protein</fullName>
    </submittedName>
</protein>
<evidence type="ECO:0000256" key="1">
    <source>
        <dbReference type="SAM" id="Coils"/>
    </source>
</evidence>
<comment type="caution">
    <text evidence="3">The sequence shown here is derived from an EMBL/GenBank/DDBJ whole genome shotgun (WGS) entry which is preliminary data.</text>
</comment>
<gene>
    <name evidence="3" type="ORF">RUMCAL_02282</name>
</gene>
<feature type="domain" description="Band 7" evidence="2">
    <location>
        <begin position="25"/>
        <end position="186"/>
    </location>
</feature>
<proteinExistence type="predicted"/>
<keyword evidence="4" id="KW-1185">Reference proteome</keyword>
<dbReference type="EMBL" id="AWVF01000283">
    <property type="protein sequence ID" value="ERJ93289.1"/>
    <property type="molecule type" value="Genomic_DNA"/>
</dbReference>
<dbReference type="RefSeq" id="WP_021680438.1">
    <property type="nucleotide sequence ID" value="NZ_KI260291.1"/>
</dbReference>
<dbReference type="AlphaFoldDB" id="U2LUZ1"/>
<dbReference type="eggNOG" id="COG0330">
    <property type="taxonomic scope" value="Bacteria"/>
</dbReference>
<name>U2LUZ1_9FIRM</name>
<evidence type="ECO:0000313" key="4">
    <source>
        <dbReference type="Proteomes" id="UP000016662"/>
    </source>
</evidence>
<dbReference type="SUPFAM" id="SSF117892">
    <property type="entry name" value="Band 7/SPFH domain"/>
    <property type="match status" value="1"/>
</dbReference>